<evidence type="ECO:0000256" key="8">
    <source>
        <dbReference type="ARBA" id="ARBA00048109"/>
    </source>
</evidence>
<evidence type="ECO:0000313" key="10">
    <source>
        <dbReference type="Proteomes" id="UP000515512"/>
    </source>
</evidence>
<dbReference type="EC" id="2.3.1.122" evidence="3"/>
<dbReference type="RefSeq" id="WP_181582359.1">
    <property type="nucleotide sequence ID" value="NZ_CP059399.1"/>
</dbReference>
<dbReference type="Pfam" id="PF00756">
    <property type="entry name" value="Esterase"/>
    <property type="match status" value="1"/>
</dbReference>
<dbReference type="InterPro" id="IPR000801">
    <property type="entry name" value="Esterase-like"/>
</dbReference>
<dbReference type="Gene3D" id="3.40.50.1820">
    <property type="entry name" value="alpha/beta hydrolase"/>
    <property type="match status" value="1"/>
</dbReference>
<organism evidence="9 10">
    <name type="scientific">Nocardia huaxiensis</name>
    <dbReference type="NCBI Taxonomy" id="2755382"/>
    <lineage>
        <taxon>Bacteria</taxon>
        <taxon>Bacillati</taxon>
        <taxon>Actinomycetota</taxon>
        <taxon>Actinomycetes</taxon>
        <taxon>Mycobacteriales</taxon>
        <taxon>Nocardiaceae</taxon>
        <taxon>Nocardia</taxon>
    </lineage>
</organism>
<dbReference type="GO" id="GO:0004144">
    <property type="term" value="F:diacylglycerol O-acyltransferase activity"/>
    <property type="evidence" value="ECO:0007669"/>
    <property type="project" value="UniProtKB-EC"/>
</dbReference>
<dbReference type="PANTHER" id="PTHR48098:SF1">
    <property type="entry name" value="DIACYLGLYCEROL ACYLTRANSFERASE_MYCOLYLTRANSFERASE AG85A"/>
    <property type="match status" value="1"/>
</dbReference>
<comment type="catalytic activity">
    <reaction evidence="1">
        <text>2 alpha,alpha'-trehalose 6-mycolate = alpha,alpha'-trehalose 6,6'-bismycolate + alpha,alpha-trehalose</text>
        <dbReference type="Rhea" id="RHEA:23472"/>
        <dbReference type="ChEBI" id="CHEBI:16551"/>
        <dbReference type="ChEBI" id="CHEBI:18195"/>
        <dbReference type="ChEBI" id="CHEBI:18234"/>
        <dbReference type="EC" id="2.3.1.122"/>
    </reaction>
</comment>
<dbReference type="EC" id="2.3.1.20" evidence="4"/>
<dbReference type="EMBL" id="CP059399">
    <property type="protein sequence ID" value="QLY31163.1"/>
    <property type="molecule type" value="Genomic_DNA"/>
</dbReference>
<protein>
    <recommendedName>
        <fullName evidence="7">Acyl-CoA:diacylglycerol acyltransferase</fullName>
        <ecNumber evidence="3">2.3.1.122</ecNumber>
        <ecNumber evidence="4">2.3.1.20</ecNumber>
    </recommendedName>
</protein>
<dbReference type="AlphaFoldDB" id="A0A7D6ZMT7"/>
<dbReference type="KEGG" id="nhu:H0264_01865"/>
<dbReference type="SUPFAM" id="SSF53474">
    <property type="entry name" value="alpha/beta-Hydrolases"/>
    <property type="match status" value="1"/>
</dbReference>
<sequence length="352" mass="37257">MRVETVGGAQPERALGRRTLLKGAAIGAAAALLPAGVTALAGRASAAFNPEGFDFWVDSSMGPIKNRIFRAADGNTHRVVYALDGQRARDDLNGWEIDTNVAAELMKANINVVMPVGGQSSWYADWDSPSTFLGLPAGSVAGSSGSGGSQVLSGGPGKSYTYKWETYLTTNLRDAIRDRLGFSVTRNGIFGLSMSGGSALMLAAFYPGQFCYAGSFSGALNLSLPFMKEAVRASMIDAGGYNIDALASSKSTKWQHLDPYMFAPKLKANNTRLWISSGSALPSSTDGMSVTTIQGMGIEAVSLVGTRSFQARFASLGGTNVTYDFPGVGIHNWKNWEAQLYKMLPDLSANIG</sequence>
<dbReference type="InterPro" id="IPR006311">
    <property type="entry name" value="TAT_signal"/>
</dbReference>
<evidence type="ECO:0000313" key="9">
    <source>
        <dbReference type="EMBL" id="QLY31163.1"/>
    </source>
</evidence>
<evidence type="ECO:0000256" key="2">
    <source>
        <dbReference type="ARBA" id="ARBA00005874"/>
    </source>
</evidence>
<evidence type="ECO:0000256" key="1">
    <source>
        <dbReference type="ARBA" id="ARBA00000697"/>
    </source>
</evidence>
<keyword evidence="10" id="KW-1185">Reference proteome</keyword>
<gene>
    <name evidence="9" type="ORF">H0264_01865</name>
</gene>
<dbReference type="PROSITE" id="PS51318">
    <property type="entry name" value="TAT"/>
    <property type="match status" value="1"/>
</dbReference>
<evidence type="ECO:0000256" key="6">
    <source>
        <dbReference type="ARBA" id="ARBA00023315"/>
    </source>
</evidence>
<evidence type="ECO:0000256" key="4">
    <source>
        <dbReference type="ARBA" id="ARBA00013244"/>
    </source>
</evidence>
<reference evidence="9 10" key="1">
    <citation type="submission" date="2020-07" db="EMBL/GenBank/DDBJ databases">
        <authorList>
            <person name="Zhuang K."/>
            <person name="Ran Y."/>
        </authorList>
    </citation>
    <scope>NUCLEOTIDE SEQUENCE [LARGE SCALE GENOMIC DNA]</scope>
    <source>
        <strain evidence="9 10">WCH-YHL-001</strain>
    </source>
</reference>
<keyword evidence="5" id="KW-0808">Transferase</keyword>
<comment type="similarity">
    <text evidence="2">Belongs to the mycobacterial A85 antigen family.</text>
</comment>
<dbReference type="Proteomes" id="UP000515512">
    <property type="component" value="Chromosome"/>
</dbReference>
<comment type="catalytic activity">
    <reaction evidence="8">
        <text>an acyl-CoA + a 1,2-diacyl-sn-glycerol = a triacyl-sn-glycerol + CoA</text>
        <dbReference type="Rhea" id="RHEA:10868"/>
        <dbReference type="ChEBI" id="CHEBI:17815"/>
        <dbReference type="ChEBI" id="CHEBI:57287"/>
        <dbReference type="ChEBI" id="CHEBI:58342"/>
        <dbReference type="ChEBI" id="CHEBI:64615"/>
        <dbReference type="EC" id="2.3.1.20"/>
    </reaction>
</comment>
<evidence type="ECO:0000256" key="3">
    <source>
        <dbReference type="ARBA" id="ARBA00012820"/>
    </source>
</evidence>
<evidence type="ECO:0000256" key="5">
    <source>
        <dbReference type="ARBA" id="ARBA00022679"/>
    </source>
</evidence>
<accession>A0A7D6ZMT7</accession>
<proteinExistence type="inferred from homology"/>
<name>A0A7D6ZMT7_9NOCA</name>
<evidence type="ECO:0000256" key="7">
    <source>
        <dbReference type="ARBA" id="ARBA00032572"/>
    </source>
</evidence>
<dbReference type="GO" id="GO:0050348">
    <property type="term" value="F:trehalose O-mycolyltransferase activity"/>
    <property type="evidence" value="ECO:0007669"/>
    <property type="project" value="UniProtKB-EC"/>
</dbReference>
<dbReference type="InterPro" id="IPR050583">
    <property type="entry name" value="Mycobacterial_A85_antigen"/>
</dbReference>
<dbReference type="InterPro" id="IPR029058">
    <property type="entry name" value="AB_hydrolase_fold"/>
</dbReference>
<dbReference type="PANTHER" id="PTHR48098">
    <property type="entry name" value="ENTEROCHELIN ESTERASE-RELATED"/>
    <property type="match status" value="1"/>
</dbReference>
<keyword evidence="6" id="KW-0012">Acyltransferase</keyword>